<dbReference type="Proteomes" id="UP000214880">
    <property type="component" value="Unassembled WGS sequence"/>
</dbReference>
<accession>A0A1G9VE63</accession>
<keyword evidence="2" id="KW-1185">Reference proteome</keyword>
<evidence type="ECO:0000313" key="1">
    <source>
        <dbReference type="EMBL" id="SDM70337.1"/>
    </source>
</evidence>
<evidence type="ECO:0000313" key="2">
    <source>
        <dbReference type="Proteomes" id="UP000214880"/>
    </source>
</evidence>
<dbReference type="EMBL" id="FNHB01000006">
    <property type="protein sequence ID" value="SDM70337.1"/>
    <property type="molecule type" value="Genomic_DNA"/>
</dbReference>
<sequence length="88" mass="9244">MGFFDSLFGKSQKVEKKAEKIAAVTAADSNTAMNIDAQGISPEVVAAIGAAIYAMMGADSVLSVRITRPGNQWAAAGRQKLMDGRQVI</sequence>
<gene>
    <name evidence="1" type="ORF">SAMN04488502_106259</name>
</gene>
<organism evidence="1 2">
    <name type="scientific">Dendrosporobacter quercicolus</name>
    <dbReference type="NCBI Taxonomy" id="146817"/>
    <lineage>
        <taxon>Bacteria</taxon>
        <taxon>Bacillati</taxon>
        <taxon>Bacillota</taxon>
        <taxon>Negativicutes</taxon>
        <taxon>Selenomonadales</taxon>
        <taxon>Sporomusaceae</taxon>
        <taxon>Dendrosporobacter</taxon>
    </lineage>
</organism>
<reference evidence="1 2" key="1">
    <citation type="submission" date="2016-10" db="EMBL/GenBank/DDBJ databases">
        <authorList>
            <person name="de Groot N.N."/>
        </authorList>
    </citation>
    <scope>NUCLEOTIDE SEQUENCE [LARGE SCALE GENOMIC DNA]</scope>
    <source>
        <strain evidence="1 2">DSM 1736</strain>
    </source>
</reference>
<dbReference type="OrthoDB" id="1684771at2"/>
<dbReference type="AlphaFoldDB" id="A0A1G9VE63"/>
<protein>
    <submittedName>
        <fullName evidence="1">Oxaloacetate decarboxylase, gamma chain</fullName>
    </submittedName>
</protein>
<proteinExistence type="predicted"/>
<dbReference type="RefSeq" id="WP_092073930.1">
    <property type="nucleotide sequence ID" value="NZ_FNHB01000006.1"/>
</dbReference>
<name>A0A1G9VE63_9FIRM</name>